<dbReference type="InterPro" id="IPR046335">
    <property type="entry name" value="LacI/GalR-like_sensor"/>
</dbReference>
<dbReference type="SUPFAM" id="SSF47413">
    <property type="entry name" value="lambda repressor-like DNA-binding domains"/>
    <property type="match status" value="1"/>
</dbReference>
<dbReference type="Pfam" id="PF13377">
    <property type="entry name" value="Peripla_BP_3"/>
    <property type="match status" value="1"/>
</dbReference>
<keyword evidence="3" id="KW-0804">Transcription</keyword>
<organism evidence="5 6">
    <name type="scientific">Simiaoa sunii</name>
    <dbReference type="NCBI Taxonomy" id="2763672"/>
    <lineage>
        <taxon>Bacteria</taxon>
        <taxon>Bacillati</taxon>
        <taxon>Bacillota</taxon>
        <taxon>Clostridia</taxon>
        <taxon>Lachnospirales</taxon>
        <taxon>Lachnospiraceae</taxon>
        <taxon>Simiaoa</taxon>
    </lineage>
</organism>
<dbReference type="InterPro" id="IPR000843">
    <property type="entry name" value="HTH_LacI"/>
</dbReference>
<evidence type="ECO:0000313" key="5">
    <source>
        <dbReference type="EMBL" id="QNM02272.1"/>
    </source>
</evidence>
<evidence type="ECO:0000256" key="2">
    <source>
        <dbReference type="ARBA" id="ARBA00023125"/>
    </source>
</evidence>
<protein>
    <submittedName>
        <fullName evidence="5">LacI family DNA-binding transcriptional regulator</fullName>
    </submittedName>
</protein>
<evidence type="ECO:0000313" key="6">
    <source>
        <dbReference type="Proteomes" id="UP000515981"/>
    </source>
</evidence>
<dbReference type="PANTHER" id="PTHR30146:SF109">
    <property type="entry name" value="HTH-TYPE TRANSCRIPTIONAL REGULATOR GALS"/>
    <property type="match status" value="1"/>
</dbReference>
<dbReference type="Gene3D" id="3.40.50.2300">
    <property type="match status" value="2"/>
</dbReference>
<keyword evidence="6" id="KW-1185">Reference proteome</keyword>
<dbReference type="InterPro" id="IPR010982">
    <property type="entry name" value="Lambda_DNA-bd_dom_sf"/>
</dbReference>
<dbReference type="PROSITE" id="PS00356">
    <property type="entry name" value="HTH_LACI_1"/>
    <property type="match status" value="1"/>
</dbReference>
<keyword evidence="1" id="KW-0805">Transcription regulation</keyword>
<sequence>MAISKDVTISEIAARANVSIATVSRVINQAGNIKAETKQKVLQAMAELGLNPSTYCGIKAPADSRSILVCLPNFQNPFNADVIEGIQNAAMARGYRTFFYAASDLRFSLYEYEKIIDQNNFCGLLLVHNVLDTEQLNKIKLKYPVVMCSEHCNLPDVSFVSIDDVYSSQIAVNYLLSIGRSRIALINSQLTNAYARFREKGFLSALNKAGLQANNNWILHITEIDFDIAVSVITSLLKGADRPDAIYCVSDVYGAAAIKAIQNYGLRVPEDIAVVGFDNISLSKMVVPALTTINQPKKQLGHQACEILINLIENPSTPPQHILLDTELIVRSST</sequence>
<gene>
    <name evidence="5" type="ORF">H9Q77_14580</name>
</gene>
<dbReference type="SMART" id="SM00354">
    <property type="entry name" value="HTH_LACI"/>
    <property type="match status" value="1"/>
</dbReference>
<dbReference type="GO" id="GO:0003700">
    <property type="term" value="F:DNA-binding transcription factor activity"/>
    <property type="evidence" value="ECO:0007669"/>
    <property type="project" value="TreeGrafter"/>
</dbReference>
<proteinExistence type="predicted"/>
<feature type="domain" description="HTH lacI-type" evidence="4">
    <location>
        <begin position="7"/>
        <end position="49"/>
    </location>
</feature>
<dbReference type="InterPro" id="IPR028082">
    <property type="entry name" value="Peripla_BP_I"/>
</dbReference>
<dbReference type="Pfam" id="PF00356">
    <property type="entry name" value="LacI"/>
    <property type="match status" value="1"/>
</dbReference>
<dbReference type="CDD" id="cd06284">
    <property type="entry name" value="PBP1_LacI-like"/>
    <property type="match status" value="1"/>
</dbReference>
<keyword evidence="2 5" id="KW-0238">DNA-binding</keyword>
<evidence type="ECO:0000256" key="3">
    <source>
        <dbReference type="ARBA" id="ARBA00023163"/>
    </source>
</evidence>
<dbReference type="PANTHER" id="PTHR30146">
    <property type="entry name" value="LACI-RELATED TRANSCRIPTIONAL REPRESSOR"/>
    <property type="match status" value="1"/>
</dbReference>
<name>A0A7G9FUP0_9FIRM</name>
<dbReference type="EMBL" id="CP060633">
    <property type="protein sequence ID" value="QNM02272.1"/>
    <property type="molecule type" value="Genomic_DNA"/>
</dbReference>
<dbReference type="PROSITE" id="PS50932">
    <property type="entry name" value="HTH_LACI_2"/>
    <property type="match status" value="1"/>
</dbReference>
<dbReference type="KEGG" id="ssun:H9Q77_14580"/>
<dbReference type="Proteomes" id="UP000515981">
    <property type="component" value="Chromosome"/>
</dbReference>
<dbReference type="CDD" id="cd01392">
    <property type="entry name" value="HTH_LacI"/>
    <property type="match status" value="1"/>
</dbReference>
<reference evidence="5 6" key="1">
    <citation type="submission" date="2020-08" db="EMBL/GenBank/DDBJ databases">
        <authorList>
            <person name="Liu C."/>
            <person name="Sun Q."/>
        </authorList>
    </citation>
    <scope>NUCLEOTIDE SEQUENCE [LARGE SCALE GENOMIC DNA]</scope>
    <source>
        <strain evidence="5 6">NSJ-8</strain>
    </source>
</reference>
<dbReference type="Gene3D" id="1.10.260.40">
    <property type="entry name" value="lambda repressor-like DNA-binding domains"/>
    <property type="match status" value="1"/>
</dbReference>
<dbReference type="AlphaFoldDB" id="A0A7G9FUP0"/>
<evidence type="ECO:0000259" key="4">
    <source>
        <dbReference type="PROSITE" id="PS50932"/>
    </source>
</evidence>
<accession>A0A7G9FUP0</accession>
<evidence type="ECO:0000256" key="1">
    <source>
        <dbReference type="ARBA" id="ARBA00023015"/>
    </source>
</evidence>
<dbReference type="RefSeq" id="WP_249326012.1">
    <property type="nucleotide sequence ID" value="NZ_CP060633.1"/>
</dbReference>
<dbReference type="SUPFAM" id="SSF53822">
    <property type="entry name" value="Periplasmic binding protein-like I"/>
    <property type="match status" value="1"/>
</dbReference>
<dbReference type="GO" id="GO:0000976">
    <property type="term" value="F:transcription cis-regulatory region binding"/>
    <property type="evidence" value="ECO:0007669"/>
    <property type="project" value="TreeGrafter"/>
</dbReference>